<name>A0A0N5BJV4_STREA</name>
<dbReference type="Proteomes" id="UP000046392">
    <property type="component" value="Unplaced"/>
</dbReference>
<organism evidence="1 2">
    <name type="scientific">Strongyloides papillosus</name>
    <name type="common">Intestinal threadworm</name>
    <dbReference type="NCBI Taxonomy" id="174720"/>
    <lineage>
        <taxon>Eukaryota</taxon>
        <taxon>Metazoa</taxon>
        <taxon>Ecdysozoa</taxon>
        <taxon>Nematoda</taxon>
        <taxon>Chromadorea</taxon>
        <taxon>Rhabditida</taxon>
        <taxon>Tylenchina</taxon>
        <taxon>Panagrolaimomorpha</taxon>
        <taxon>Strongyloidoidea</taxon>
        <taxon>Strongyloididae</taxon>
        <taxon>Strongyloides</taxon>
    </lineage>
</organism>
<evidence type="ECO:0000313" key="1">
    <source>
        <dbReference type="Proteomes" id="UP000046392"/>
    </source>
</evidence>
<sequence>MILSMQKKFSYSIPHFSISKEREENLHDLLNKRLINEQVKTKVKLDGNFFIDCTSRTFKQRASLPNLGYEVSIYFRDDLVLMQNPSPTPN</sequence>
<reference evidence="2" key="1">
    <citation type="submission" date="2017-02" db="UniProtKB">
        <authorList>
            <consortium name="WormBaseParasite"/>
        </authorList>
    </citation>
    <scope>IDENTIFICATION</scope>
</reference>
<evidence type="ECO:0000313" key="2">
    <source>
        <dbReference type="WBParaSite" id="SPAL_0000622150.1"/>
    </source>
</evidence>
<keyword evidence="1" id="KW-1185">Reference proteome</keyword>
<dbReference type="WBParaSite" id="SPAL_0000622150.1">
    <property type="protein sequence ID" value="SPAL_0000622150.1"/>
    <property type="gene ID" value="SPAL_0000622150"/>
</dbReference>
<dbReference type="AlphaFoldDB" id="A0A0N5BJV4"/>
<protein>
    <submittedName>
        <fullName evidence="2">SHSP domain-containing protein</fullName>
    </submittedName>
</protein>
<proteinExistence type="predicted"/>
<accession>A0A0N5BJV4</accession>